<evidence type="ECO:0000313" key="2">
    <source>
        <dbReference type="EMBL" id="KXB07265.1"/>
    </source>
</evidence>
<dbReference type="PANTHER" id="PTHR43245:SF13">
    <property type="entry name" value="UDP-D-APIOSE_UDP-D-XYLOSE SYNTHASE 2"/>
    <property type="match status" value="1"/>
</dbReference>
<reference evidence="2" key="1">
    <citation type="journal article" date="2016" name="Sci. Rep.">
        <title>Metabolic traits of an uncultured archaeal lineage -MSBL1- from brine pools of the Red Sea.</title>
        <authorList>
            <person name="Mwirichia R."/>
            <person name="Alam I."/>
            <person name="Rashid M."/>
            <person name="Vinu M."/>
            <person name="Ba-Alawi W."/>
            <person name="Anthony Kamau A."/>
            <person name="Kamanda Ngugi D."/>
            <person name="Goker M."/>
            <person name="Klenk H.P."/>
            <person name="Bajic V."/>
            <person name="Stingl U."/>
        </authorList>
    </citation>
    <scope>NUCLEOTIDE SEQUENCE [LARGE SCALE GENOMIC DNA]</scope>
    <source>
        <strain evidence="2">SCGC-AAA382C18</strain>
    </source>
</reference>
<comment type="caution">
    <text evidence="2">The sequence shown here is derived from an EMBL/GenBank/DDBJ whole genome shotgun (WGS) entry which is preliminary data.</text>
</comment>
<evidence type="ECO:0000259" key="1">
    <source>
        <dbReference type="Pfam" id="PF01370"/>
    </source>
</evidence>
<dbReference type="SUPFAM" id="SSF51735">
    <property type="entry name" value="NAD(P)-binding Rossmann-fold domains"/>
    <property type="match status" value="1"/>
</dbReference>
<dbReference type="PRINTS" id="PR01713">
    <property type="entry name" value="NUCEPIMERASE"/>
</dbReference>
<gene>
    <name evidence="2" type="ORF">AKJ52_00565</name>
</gene>
<dbReference type="Gene3D" id="3.40.50.720">
    <property type="entry name" value="NAD(P)-binding Rossmann-like Domain"/>
    <property type="match status" value="1"/>
</dbReference>
<name>A0A133VLE9_9EURY</name>
<proteinExistence type="predicted"/>
<organism evidence="2 3">
    <name type="scientific">candidate division MSBL1 archaeon SCGC-AAA382C18</name>
    <dbReference type="NCBI Taxonomy" id="1698281"/>
    <lineage>
        <taxon>Archaea</taxon>
        <taxon>Methanobacteriati</taxon>
        <taxon>Methanobacteriota</taxon>
        <taxon>candidate division MSBL1</taxon>
    </lineage>
</organism>
<keyword evidence="3" id="KW-1185">Reference proteome</keyword>
<dbReference type="EMBL" id="LHYF01000005">
    <property type="protein sequence ID" value="KXB07265.1"/>
    <property type="molecule type" value="Genomic_DNA"/>
</dbReference>
<dbReference type="Gene3D" id="3.90.25.10">
    <property type="entry name" value="UDP-galactose 4-epimerase, domain 1"/>
    <property type="match status" value="1"/>
</dbReference>
<sequence>MSNVLVTGGAGFIGSNIVEALVDRGDDVTVLDNFHTGTRENLEKVIDEIELVEAPCKKIPDYDFGDLDKIFHIGIPSSSPMYRENHLLVGEAINEFIKVLELAREKDAKMVYASSSSMYGRCEPPHSEDMEVAAFDYYTEARLAMERIAKVHNEFYNVESIGLRFFSVYGPHEQAKGKYANIITQFYWKMKKDEKSLIFGDGTQTRDFTHVSDIVQAALKAADSNHEYEIINVGTGKETTFNKVVEMLNEKLDKSIKPEYQENPIKNYIERTHADISKAKKLLDYKPTISLEEGIEQMIQREN</sequence>
<protein>
    <submittedName>
        <fullName evidence="2">Nucleoside-diphosphate sugar epimerase</fullName>
    </submittedName>
</protein>
<accession>A0A133VLE9</accession>
<evidence type="ECO:0000313" key="3">
    <source>
        <dbReference type="Proteomes" id="UP000070404"/>
    </source>
</evidence>
<dbReference type="InterPro" id="IPR050177">
    <property type="entry name" value="Lipid_A_modif_metabolic_enz"/>
</dbReference>
<dbReference type="Proteomes" id="UP000070404">
    <property type="component" value="Unassembled WGS sequence"/>
</dbReference>
<dbReference type="InterPro" id="IPR001509">
    <property type="entry name" value="Epimerase_deHydtase"/>
</dbReference>
<dbReference type="InterPro" id="IPR036291">
    <property type="entry name" value="NAD(P)-bd_dom_sf"/>
</dbReference>
<feature type="domain" description="NAD-dependent epimerase/dehydratase" evidence="1">
    <location>
        <begin position="4"/>
        <end position="234"/>
    </location>
</feature>
<dbReference type="PANTHER" id="PTHR43245">
    <property type="entry name" value="BIFUNCTIONAL POLYMYXIN RESISTANCE PROTEIN ARNA"/>
    <property type="match status" value="1"/>
</dbReference>
<dbReference type="AlphaFoldDB" id="A0A133VLE9"/>
<dbReference type="Pfam" id="PF01370">
    <property type="entry name" value="Epimerase"/>
    <property type="match status" value="1"/>
</dbReference>